<evidence type="ECO:0000256" key="3">
    <source>
        <dbReference type="ARBA" id="ARBA00022723"/>
    </source>
</evidence>
<gene>
    <name evidence="8" type="ORF">SAMN05216276_1011162</name>
</gene>
<dbReference type="CDD" id="cd03379">
    <property type="entry name" value="beta_CA_cladeD"/>
    <property type="match status" value="1"/>
</dbReference>
<protein>
    <recommendedName>
        <fullName evidence="2">carbonic anhydrase</fullName>
        <ecNumber evidence="2">4.2.1.1</ecNumber>
    </recommendedName>
</protein>
<evidence type="ECO:0000313" key="9">
    <source>
        <dbReference type="Proteomes" id="UP000198282"/>
    </source>
</evidence>
<dbReference type="InterPro" id="IPR001765">
    <property type="entry name" value="Carbonic_anhydrase"/>
</dbReference>
<dbReference type="PANTHER" id="PTHR43175:SF3">
    <property type="entry name" value="CARBON DISULFIDE HYDROLASE"/>
    <property type="match status" value="1"/>
</dbReference>
<keyword evidence="3 7" id="KW-0479">Metal-binding</keyword>
<dbReference type="Pfam" id="PF00484">
    <property type="entry name" value="Pro_CA"/>
    <property type="match status" value="1"/>
</dbReference>
<evidence type="ECO:0000256" key="2">
    <source>
        <dbReference type="ARBA" id="ARBA00012925"/>
    </source>
</evidence>
<dbReference type="EC" id="4.2.1.1" evidence="2"/>
<dbReference type="AlphaFoldDB" id="A0A239FIN0"/>
<dbReference type="SMART" id="SM00947">
    <property type="entry name" value="Pro_CA"/>
    <property type="match status" value="1"/>
</dbReference>
<dbReference type="Proteomes" id="UP000198282">
    <property type="component" value="Unassembled WGS sequence"/>
</dbReference>
<dbReference type="GO" id="GO:0004089">
    <property type="term" value="F:carbonate dehydratase activity"/>
    <property type="evidence" value="ECO:0007669"/>
    <property type="project" value="UniProtKB-EC"/>
</dbReference>
<dbReference type="GO" id="GO:0008270">
    <property type="term" value="F:zinc ion binding"/>
    <property type="evidence" value="ECO:0007669"/>
    <property type="project" value="InterPro"/>
</dbReference>
<dbReference type="EMBL" id="FZOD01000011">
    <property type="protein sequence ID" value="SNS56378.1"/>
    <property type="molecule type" value="Genomic_DNA"/>
</dbReference>
<evidence type="ECO:0000256" key="4">
    <source>
        <dbReference type="ARBA" id="ARBA00022833"/>
    </source>
</evidence>
<feature type="binding site" evidence="7">
    <location>
        <position position="38"/>
    </location>
    <ligand>
        <name>Zn(2+)</name>
        <dbReference type="ChEBI" id="CHEBI:29105"/>
    </ligand>
</feature>
<evidence type="ECO:0000256" key="7">
    <source>
        <dbReference type="PIRSR" id="PIRSR601765-1"/>
    </source>
</evidence>
<feature type="binding site" evidence="7">
    <location>
        <position position="92"/>
    </location>
    <ligand>
        <name>Zn(2+)</name>
        <dbReference type="ChEBI" id="CHEBI:29105"/>
    </ligand>
</feature>
<dbReference type="Gene3D" id="3.40.1050.10">
    <property type="entry name" value="Carbonic anhydrase"/>
    <property type="match status" value="1"/>
</dbReference>
<proteinExistence type="inferred from homology"/>
<reference evidence="8 9" key="1">
    <citation type="submission" date="2017-06" db="EMBL/GenBank/DDBJ databases">
        <authorList>
            <person name="Kim H.J."/>
            <person name="Triplett B.A."/>
        </authorList>
    </citation>
    <scope>NUCLEOTIDE SEQUENCE [LARGE SCALE GENOMIC DNA]</scope>
    <source>
        <strain evidence="8 9">CGMCC 4.2132</strain>
    </source>
</reference>
<name>A0A239FIN0_9ACTN</name>
<keyword evidence="9" id="KW-1185">Reference proteome</keyword>
<keyword evidence="4 7" id="KW-0862">Zinc</keyword>
<evidence type="ECO:0000256" key="6">
    <source>
        <dbReference type="ARBA" id="ARBA00048348"/>
    </source>
</evidence>
<dbReference type="SUPFAM" id="SSF53056">
    <property type="entry name" value="beta-carbonic anhydrase, cab"/>
    <property type="match status" value="1"/>
</dbReference>
<accession>A0A239FIN0</accession>
<evidence type="ECO:0000313" key="8">
    <source>
        <dbReference type="EMBL" id="SNS56378.1"/>
    </source>
</evidence>
<feature type="binding site" evidence="7">
    <location>
        <position position="36"/>
    </location>
    <ligand>
        <name>Zn(2+)</name>
        <dbReference type="ChEBI" id="CHEBI:29105"/>
    </ligand>
</feature>
<sequence>MSVFDDLLAANEDFSAAFTDAELTGKAARGLAVVTCMDSRIDPLGLFGLKPGDAKILRNAGARVTDDVLRTLVLAVYLLGVKRVLVMPHTDCGMSKVTDDDVHELAARHGVDTRSLEFHTVPDQNAALRHDLMRIGTSPFLPPDLPVGGAIYDVRTGKLMPIEMWTGRGQDSPPLDPGGTAR</sequence>
<feature type="binding site" evidence="7">
    <location>
        <position position="89"/>
    </location>
    <ligand>
        <name>Zn(2+)</name>
        <dbReference type="ChEBI" id="CHEBI:29105"/>
    </ligand>
</feature>
<comment type="catalytic activity">
    <reaction evidence="6">
        <text>hydrogencarbonate + H(+) = CO2 + H2O</text>
        <dbReference type="Rhea" id="RHEA:10748"/>
        <dbReference type="ChEBI" id="CHEBI:15377"/>
        <dbReference type="ChEBI" id="CHEBI:15378"/>
        <dbReference type="ChEBI" id="CHEBI:16526"/>
        <dbReference type="ChEBI" id="CHEBI:17544"/>
        <dbReference type="EC" id="4.2.1.1"/>
    </reaction>
</comment>
<comment type="cofactor">
    <cofactor evidence="7">
        <name>Zn(2+)</name>
        <dbReference type="ChEBI" id="CHEBI:29105"/>
    </cofactor>
    <text evidence="7">Binds 1 zinc ion per subunit.</text>
</comment>
<organism evidence="8 9">
    <name type="scientific">Streptosporangium subroseum</name>
    <dbReference type="NCBI Taxonomy" id="106412"/>
    <lineage>
        <taxon>Bacteria</taxon>
        <taxon>Bacillati</taxon>
        <taxon>Actinomycetota</taxon>
        <taxon>Actinomycetes</taxon>
        <taxon>Streptosporangiales</taxon>
        <taxon>Streptosporangiaceae</taxon>
        <taxon>Streptosporangium</taxon>
    </lineage>
</organism>
<comment type="function">
    <text evidence="5">Catalyzes the reversible hydration of carbon dioxide to form bicarbonate.</text>
</comment>
<dbReference type="PANTHER" id="PTHR43175">
    <property type="entry name" value="CARBONIC ANHYDRASE"/>
    <property type="match status" value="1"/>
</dbReference>
<evidence type="ECO:0000256" key="5">
    <source>
        <dbReference type="ARBA" id="ARBA00024993"/>
    </source>
</evidence>
<dbReference type="InterPro" id="IPR036874">
    <property type="entry name" value="Carbonic_anhydrase_sf"/>
</dbReference>
<evidence type="ECO:0000256" key="1">
    <source>
        <dbReference type="ARBA" id="ARBA00006217"/>
    </source>
</evidence>
<comment type="similarity">
    <text evidence="1">Belongs to the beta-class carbonic anhydrase family.</text>
</comment>